<comment type="caution">
    <text evidence="1">The sequence shown here is derived from an EMBL/GenBank/DDBJ whole genome shotgun (WGS) entry which is preliminary data.</text>
</comment>
<accession>A0A0F9K248</accession>
<feature type="non-terminal residue" evidence="1">
    <location>
        <position position="86"/>
    </location>
</feature>
<reference evidence="1" key="1">
    <citation type="journal article" date="2015" name="Nature">
        <title>Complex archaea that bridge the gap between prokaryotes and eukaryotes.</title>
        <authorList>
            <person name="Spang A."/>
            <person name="Saw J.H."/>
            <person name="Jorgensen S.L."/>
            <person name="Zaremba-Niedzwiedzka K."/>
            <person name="Martijn J."/>
            <person name="Lind A.E."/>
            <person name="van Eijk R."/>
            <person name="Schleper C."/>
            <person name="Guy L."/>
            <person name="Ettema T.J."/>
        </authorList>
    </citation>
    <scope>NUCLEOTIDE SEQUENCE</scope>
</reference>
<gene>
    <name evidence="1" type="ORF">LCGC14_1688480</name>
</gene>
<proteinExistence type="predicted"/>
<protein>
    <submittedName>
        <fullName evidence="1">Uncharacterized protein</fullName>
    </submittedName>
</protein>
<sequence>MKNLMVYILSNENKWTNIENPTDLSPLLIAYIKAQIDNSIELKWNVNDIILATNFDFEYRGVKNYYLQSCSKDLVFCSKVQAIYEL</sequence>
<organism evidence="1">
    <name type="scientific">marine sediment metagenome</name>
    <dbReference type="NCBI Taxonomy" id="412755"/>
    <lineage>
        <taxon>unclassified sequences</taxon>
        <taxon>metagenomes</taxon>
        <taxon>ecological metagenomes</taxon>
    </lineage>
</organism>
<dbReference type="EMBL" id="LAZR01014733">
    <property type="protein sequence ID" value="KKM16173.1"/>
    <property type="molecule type" value="Genomic_DNA"/>
</dbReference>
<name>A0A0F9K248_9ZZZZ</name>
<dbReference type="AlphaFoldDB" id="A0A0F9K248"/>
<evidence type="ECO:0000313" key="1">
    <source>
        <dbReference type="EMBL" id="KKM16173.1"/>
    </source>
</evidence>